<dbReference type="Proteomes" id="UP001172083">
    <property type="component" value="Unassembled WGS sequence"/>
</dbReference>
<evidence type="ECO:0000313" key="2">
    <source>
        <dbReference type="EMBL" id="MDN5216911.1"/>
    </source>
</evidence>
<reference evidence="2" key="1">
    <citation type="submission" date="2023-06" db="EMBL/GenBank/DDBJ databases">
        <title>Genomic of Agaribacillus aureum.</title>
        <authorList>
            <person name="Wang G."/>
        </authorList>
    </citation>
    <scope>NUCLEOTIDE SEQUENCE</scope>
    <source>
        <strain evidence="2">BMA12</strain>
    </source>
</reference>
<protein>
    <submittedName>
        <fullName evidence="2">Uncharacterized protein</fullName>
    </submittedName>
</protein>
<feature type="chain" id="PRO_5045644761" evidence="1">
    <location>
        <begin position="25"/>
        <end position="733"/>
    </location>
</feature>
<gene>
    <name evidence="2" type="ORF">QQ020_32875</name>
</gene>
<dbReference type="EMBL" id="JAUJEB010000012">
    <property type="protein sequence ID" value="MDN5216911.1"/>
    <property type="molecule type" value="Genomic_DNA"/>
</dbReference>
<keyword evidence="1" id="KW-0732">Signal</keyword>
<dbReference type="RefSeq" id="WP_346762249.1">
    <property type="nucleotide sequence ID" value="NZ_JAUJEB010000012.1"/>
</dbReference>
<name>A0ABT8LIR0_9BACT</name>
<accession>A0ABT8LIR0</accession>
<evidence type="ECO:0000256" key="1">
    <source>
        <dbReference type="SAM" id="SignalP"/>
    </source>
</evidence>
<proteinExistence type="predicted"/>
<comment type="caution">
    <text evidence="2">The sequence shown here is derived from an EMBL/GenBank/DDBJ whole genome shotgun (WGS) entry which is preliminary data.</text>
</comment>
<organism evidence="2 3">
    <name type="scientific">Agaribacillus aureus</name>
    <dbReference type="NCBI Taxonomy" id="3051825"/>
    <lineage>
        <taxon>Bacteria</taxon>
        <taxon>Pseudomonadati</taxon>
        <taxon>Bacteroidota</taxon>
        <taxon>Cytophagia</taxon>
        <taxon>Cytophagales</taxon>
        <taxon>Splendidivirgaceae</taxon>
        <taxon>Agaribacillus</taxon>
    </lineage>
</organism>
<sequence length="733" mass="82377">MKTKSGIFVLILSLFFLIRPLSTAAVTNDDAPTLICFSLKAAKYQIISGKRDRLIDSVAFISDLWAIAYDEVSQDIIIIGERNKNRPSLFFDDLILALKNVGKVSSKDNPGVSIEPFDKNKYNPYQNVVYYGGIENTHFGSIYLKSDLLLKRLSLGYDITGIPGLPSEWDLIVDNQKAGRLLAPWHEGLNRSYFYPFKVRIINKSNCAALLSLKIDVLTDGKERPKFPSGSLNFDYASIGKILDKYPGSGAAIYAKLFTENFEEIAGRHKVLFELRNLMAASGLFASLLKTVDYPGLKYWEEEFVVLDFNTAQKVETISRSIGGVKLGTSISGKITTEITEVNDVWSELVLTKDPKYLHEAAIASRTGSDLLSWQIPLGYGFPGEWPDTLLHTFDTGEKKFILAKGSGSNRNAAVNREIRKDYATPVEVTPGWETPNDGNNLLEIYSNLIFSYGGFETYSPSRKYPIRGTDISVGRFSIYNSTITAGALLGFEYVHKNKISIGAAIPFTYKLFIEDRPVFQLLLGISDNIIALAGGIENPIITNEISLYNGIAAGRRKNPSLTLRNTLEIPLSAEFFNEQFTAKHLRDEVNFVFSPNELISTHSINSIAPISNSFSLALRASYLRNWDDNINRDFMDFSTSLRYLMERSLGIYLILNYGINYRHIPSLHSSVVEKSWQNQGHRLDLSVAFPKKSDFNTISFGYYFPQGTEHGGQIIINFDFSGNRIFNKRKWY</sequence>
<feature type="signal peptide" evidence="1">
    <location>
        <begin position="1"/>
        <end position="24"/>
    </location>
</feature>
<evidence type="ECO:0000313" key="3">
    <source>
        <dbReference type="Proteomes" id="UP001172083"/>
    </source>
</evidence>
<keyword evidence="3" id="KW-1185">Reference proteome</keyword>